<dbReference type="Pfam" id="PF02397">
    <property type="entry name" value="Bac_transf"/>
    <property type="match status" value="1"/>
</dbReference>
<evidence type="ECO:0000256" key="6">
    <source>
        <dbReference type="ARBA" id="ARBA00023136"/>
    </source>
</evidence>
<name>A0ABT3TG27_9GAMM</name>
<evidence type="ECO:0000256" key="5">
    <source>
        <dbReference type="ARBA" id="ARBA00022989"/>
    </source>
</evidence>
<keyword evidence="5 7" id="KW-1133">Transmembrane helix</keyword>
<reference evidence="9" key="1">
    <citation type="submission" date="2019-02" db="EMBL/GenBank/DDBJ databases">
        <authorList>
            <person name="Li S.-H."/>
        </authorList>
    </citation>
    <scope>NUCLEOTIDE SEQUENCE</scope>
    <source>
        <strain evidence="9">IMCC14734</strain>
    </source>
</reference>
<proteinExistence type="inferred from homology"/>
<feature type="transmembrane region" description="Helical" evidence="7">
    <location>
        <begin position="52"/>
        <end position="73"/>
    </location>
</feature>
<gene>
    <name evidence="9" type="ORF">EYC98_10365</name>
</gene>
<sequence>MGKVRLFKHYIHPAILYLALVEGFMLIFAFHLSTMTEIQSETAAARAELAGWFAPLPLTFAIATVLCMTAMGLYQPQMREGSGGVIRRTLGAFLAMSLVMAAIFYILPDLFQWQELFIQTVGAGLVLVLMCRYLFSKLVDRDQLQRRVLVLGAGRAANTVLHNMRRRSDRVGFKFVGFVNTSADEAIVTGEPIVTISGSLSDYATTNNIDQIVVAVDDRRAGLPIEDLLDSKLHGIQVLDVVSFFEQEAGKIMLEFVTPGWMVFSDGFQLSLLTRLGKRALDVTASFLLLMATWPVMLLTILAIWLEDGIRAPLVYRQSRVGLHGQLFDVLKFRSMRVDAEKNGKAQWATKDDDRITRVGRFIRRSRIDELPQILNVLSGDMAFIGPRPERPEFVAELSAEIPHFAARHYVKPGITGWAQLCYPYGADAKDAAQKLQFDLYYVKNHSLFLDFLILISTVEVVLFGKGAR</sequence>
<evidence type="ECO:0000313" key="9">
    <source>
        <dbReference type="EMBL" id="MCX2981266.1"/>
    </source>
</evidence>
<comment type="subcellular location">
    <subcellularLocation>
        <location evidence="1">Membrane</location>
        <topology evidence="1">Multi-pass membrane protein</topology>
    </subcellularLocation>
</comment>
<evidence type="ECO:0000313" key="10">
    <source>
        <dbReference type="Proteomes" id="UP001143362"/>
    </source>
</evidence>
<feature type="transmembrane region" description="Helical" evidence="7">
    <location>
        <begin position="12"/>
        <end position="32"/>
    </location>
</feature>
<feature type="transmembrane region" description="Helical" evidence="7">
    <location>
        <begin position="85"/>
        <end position="107"/>
    </location>
</feature>
<feature type="transmembrane region" description="Helical" evidence="7">
    <location>
        <begin position="113"/>
        <end position="135"/>
    </location>
</feature>
<dbReference type="PANTHER" id="PTHR30576">
    <property type="entry name" value="COLANIC BIOSYNTHESIS UDP-GLUCOSE LIPID CARRIER TRANSFERASE"/>
    <property type="match status" value="1"/>
</dbReference>
<comment type="similarity">
    <text evidence="2">Belongs to the bacterial sugar transferase family.</text>
</comment>
<comment type="caution">
    <text evidence="9">The sequence shown here is derived from an EMBL/GenBank/DDBJ whole genome shotgun (WGS) entry which is preliminary data.</text>
</comment>
<dbReference type="NCBIfam" id="TIGR03025">
    <property type="entry name" value="EPS_sugtrans"/>
    <property type="match status" value="1"/>
</dbReference>
<evidence type="ECO:0000256" key="1">
    <source>
        <dbReference type="ARBA" id="ARBA00004141"/>
    </source>
</evidence>
<organism evidence="9 10">
    <name type="scientific">Candidatus Litorirhabdus singularis</name>
    <dbReference type="NCBI Taxonomy" id="2518993"/>
    <lineage>
        <taxon>Bacteria</taxon>
        <taxon>Pseudomonadati</taxon>
        <taxon>Pseudomonadota</taxon>
        <taxon>Gammaproteobacteria</taxon>
        <taxon>Cellvibrionales</taxon>
        <taxon>Halieaceae</taxon>
        <taxon>Candidatus Litorirhabdus</taxon>
    </lineage>
</organism>
<dbReference type="InterPro" id="IPR003362">
    <property type="entry name" value="Bact_transf"/>
</dbReference>
<keyword evidence="3" id="KW-0808">Transferase</keyword>
<evidence type="ECO:0000256" key="2">
    <source>
        <dbReference type="ARBA" id="ARBA00006464"/>
    </source>
</evidence>
<dbReference type="EMBL" id="SHNN01000002">
    <property type="protein sequence ID" value="MCX2981266.1"/>
    <property type="molecule type" value="Genomic_DNA"/>
</dbReference>
<feature type="domain" description="Bacterial sugar transferase" evidence="8">
    <location>
        <begin position="278"/>
        <end position="463"/>
    </location>
</feature>
<protein>
    <submittedName>
        <fullName evidence="9">TIGR03013 family PEP-CTERM/XrtA system glycosyltransferase</fullName>
    </submittedName>
</protein>
<keyword evidence="6 7" id="KW-0472">Membrane</keyword>
<dbReference type="InterPro" id="IPR017464">
    <property type="entry name" value="Sugar_tfrase_EpsB_2"/>
</dbReference>
<dbReference type="RefSeq" id="WP_279245269.1">
    <property type="nucleotide sequence ID" value="NZ_SHNN01000002.1"/>
</dbReference>
<evidence type="ECO:0000256" key="7">
    <source>
        <dbReference type="SAM" id="Phobius"/>
    </source>
</evidence>
<dbReference type="NCBIfam" id="TIGR03013">
    <property type="entry name" value="EpsB_2"/>
    <property type="match status" value="1"/>
</dbReference>
<keyword evidence="4 7" id="KW-0812">Transmembrane</keyword>
<dbReference type="Gene3D" id="3.40.50.720">
    <property type="entry name" value="NAD(P)-binding Rossmann-like Domain"/>
    <property type="match status" value="1"/>
</dbReference>
<dbReference type="Pfam" id="PF13727">
    <property type="entry name" value="CoA_binding_3"/>
    <property type="match status" value="1"/>
</dbReference>
<keyword evidence="10" id="KW-1185">Reference proteome</keyword>
<dbReference type="Proteomes" id="UP001143362">
    <property type="component" value="Unassembled WGS sequence"/>
</dbReference>
<dbReference type="PANTHER" id="PTHR30576:SF21">
    <property type="entry name" value="UDP-GLUCOSE:UNDECAPRENYL-PHOSPHATE GLUCOSE-1-PHOSPHATE TRANSFERASE"/>
    <property type="match status" value="1"/>
</dbReference>
<evidence type="ECO:0000259" key="8">
    <source>
        <dbReference type="Pfam" id="PF02397"/>
    </source>
</evidence>
<evidence type="ECO:0000256" key="3">
    <source>
        <dbReference type="ARBA" id="ARBA00022679"/>
    </source>
</evidence>
<feature type="transmembrane region" description="Helical" evidence="7">
    <location>
        <begin position="285"/>
        <end position="306"/>
    </location>
</feature>
<dbReference type="InterPro" id="IPR036291">
    <property type="entry name" value="NAD(P)-bd_dom_sf"/>
</dbReference>
<dbReference type="InterPro" id="IPR017475">
    <property type="entry name" value="EPS_sugar_tfrase"/>
</dbReference>
<accession>A0ABT3TG27</accession>
<dbReference type="SUPFAM" id="SSF51735">
    <property type="entry name" value="NAD(P)-binding Rossmann-fold domains"/>
    <property type="match status" value="1"/>
</dbReference>
<evidence type="ECO:0000256" key="4">
    <source>
        <dbReference type="ARBA" id="ARBA00022692"/>
    </source>
</evidence>